<dbReference type="AlphaFoldDB" id="A0A9X1FS74"/>
<evidence type="ECO:0000313" key="8">
    <source>
        <dbReference type="Proteomes" id="UP001138661"/>
    </source>
</evidence>
<feature type="transmembrane region" description="Helical" evidence="6">
    <location>
        <begin position="409"/>
        <end position="430"/>
    </location>
</feature>
<feature type="transmembrane region" description="Helical" evidence="6">
    <location>
        <begin position="211"/>
        <end position="230"/>
    </location>
</feature>
<evidence type="ECO:0000313" key="7">
    <source>
        <dbReference type="EMBL" id="MBW4706824.1"/>
    </source>
</evidence>
<reference evidence="7" key="1">
    <citation type="submission" date="2021-07" db="EMBL/GenBank/DDBJ databases">
        <title>Roseobacter insulae sp. nov., isolated from a tidal flat.</title>
        <authorList>
            <person name="Park S."/>
            <person name="Yoon J.-H."/>
        </authorList>
    </citation>
    <scope>NUCLEOTIDE SEQUENCE</scope>
    <source>
        <strain evidence="7">YSTF-M11</strain>
    </source>
</reference>
<name>A0A9X1FS74_9RHOB</name>
<feature type="transmembrane region" description="Helical" evidence="6">
    <location>
        <begin position="486"/>
        <end position="504"/>
    </location>
</feature>
<comment type="caution">
    <text evidence="7">The sequence shown here is derived from an EMBL/GenBank/DDBJ whole genome shotgun (WGS) entry which is preliminary data.</text>
</comment>
<dbReference type="PANTHER" id="PTHR31585">
    <property type="entry name" value="FOLATE-BIOPTERIN TRANSPORTER 1, CHLOROPLASTIC"/>
    <property type="match status" value="1"/>
</dbReference>
<dbReference type="GO" id="GO:0016020">
    <property type="term" value="C:membrane"/>
    <property type="evidence" value="ECO:0007669"/>
    <property type="project" value="UniProtKB-SubCell"/>
</dbReference>
<dbReference type="InterPro" id="IPR039309">
    <property type="entry name" value="BT1"/>
</dbReference>
<protein>
    <recommendedName>
        <fullName evidence="9">BT1 family protein</fullName>
    </recommendedName>
</protein>
<accession>A0A9X1FS74</accession>
<evidence type="ECO:0000256" key="5">
    <source>
        <dbReference type="ARBA" id="ARBA00023136"/>
    </source>
</evidence>
<evidence type="ECO:0000256" key="6">
    <source>
        <dbReference type="SAM" id="Phobius"/>
    </source>
</evidence>
<feature type="transmembrane region" description="Helical" evidence="6">
    <location>
        <begin position="381"/>
        <end position="400"/>
    </location>
</feature>
<proteinExistence type="predicted"/>
<feature type="transmembrane region" description="Helical" evidence="6">
    <location>
        <begin position="315"/>
        <end position="332"/>
    </location>
</feature>
<comment type="subcellular location">
    <subcellularLocation>
        <location evidence="1">Membrane</location>
        <topology evidence="1">Multi-pass membrane protein</topology>
    </subcellularLocation>
</comment>
<evidence type="ECO:0008006" key="9">
    <source>
        <dbReference type="Google" id="ProtNLM"/>
    </source>
</evidence>
<dbReference type="PANTHER" id="PTHR31585:SF5">
    <property type="entry name" value="RNA-BINDING S4 DOMAIN-CONTAINING PROTEIN"/>
    <property type="match status" value="1"/>
</dbReference>
<evidence type="ECO:0000256" key="4">
    <source>
        <dbReference type="ARBA" id="ARBA00022989"/>
    </source>
</evidence>
<dbReference type="Pfam" id="PF03092">
    <property type="entry name" value="BT1"/>
    <property type="match status" value="1"/>
</dbReference>
<gene>
    <name evidence="7" type="ORF">KX928_03385</name>
</gene>
<organism evidence="7 8">
    <name type="scientific">Roseobacter insulae</name>
    <dbReference type="NCBI Taxonomy" id="2859783"/>
    <lineage>
        <taxon>Bacteria</taxon>
        <taxon>Pseudomonadati</taxon>
        <taxon>Pseudomonadota</taxon>
        <taxon>Alphaproteobacteria</taxon>
        <taxon>Rhodobacterales</taxon>
        <taxon>Roseobacteraceae</taxon>
        <taxon>Roseobacter</taxon>
    </lineage>
</organism>
<feature type="transmembrane region" description="Helical" evidence="6">
    <location>
        <begin position="123"/>
        <end position="144"/>
    </location>
</feature>
<feature type="transmembrane region" description="Helical" evidence="6">
    <location>
        <begin position="250"/>
        <end position="270"/>
    </location>
</feature>
<feature type="transmembrane region" description="Helical" evidence="6">
    <location>
        <begin position="89"/>
        <end position="111"/>
    </location>
</feature>
<dbReference type="Proteomes" id="UP001138661">
    <property type="component" value="Unassembled WGS sequence"/>
</dbReference>
<evidence type="ECO:0000256" key="2">
    <source>
        <dbReference type="ARBA" id="ARBA00022448"/>
    </source>
</evidence>
<keyword evidence="4 6" id="KW-1133">Transmembrane helix</keyword>
<keyword evidence="3 6" id="KW-0812">Transmembrane</keyword>
<feature type="transmembrane region" description="Helical" evidence="6">
    <location>
        <begin position="63"/>
        <end position="83"/>
    </location>
</feature>
<dbReference type="EMBL" id="JAHXDN010000001">
    <property type="protein sequence ID" value="MBW4706824.1"/>
    <property type="molecule type" value="Genomic_DNA"/>
</dbReference>
<feature type="transmembrane region" description="Helical" evidence="6">
    <location>
        <begin position="535"/>
        <end position="557"/>
    </location>
</feature>
<feature type="transmembrane region" description="Helical" evidence="6">
    <location>
        <begin position="344"/>
        <end position="361"/>
    </location>
</feature>
<keyword evidence="2" id="KW-0813">Transport</keyword>
<sequence>MLLGDDATCPDADARYARIRRQEYRDHRVTWQDEHNSDDEGTWFQRVILDLVRQMRWSFLPPLMVYFAAGVSGLTSVVGAFFLKEYLDLSAAFIAGLAFWAGLPWILKLPLGHVVDLFWRWKAVLILVGAGLIALSLLIMFGLVSRPDNMRAVFPLETWYIIALLLAPSGYAIQDVVADAMTVEAVPRTDDAGQPYGETQSRAMHTTMQTLGRIAIISGFVSVASVNIWIFADTEALAREARLGLYARVYLIALIIPVISVSGVVLHTIVQRRRAARGLQQTGPKGETEVDWQILGGGLAFVVLSLVLGTSDLEYAQETVFVASLSIILYLIRQLLKNLDPDAARVLIGTATIIFVFRAVPLPGPGLTWFEIDNLGFDEQFLSVLSLITSLLALVGLIILRPLMAKRSIAYIVVLLTIATGILSLPNIGLYYGVHEWTAARTGGIVDARFIAILDTAIESPLAQIAMVPMLAWIARNAPPHLKATFFAVMASFTNMALSASSLGTKYLNKVFLVTRASVDPVTGEQISGADYSQLGYLLIVVGGITVAVPLLIVLVVQASPYRTSE</sequence>
<keyword evidence="5 6" id="KW-0472">Membrane</keyword>
<keyword evidence="8" id="KW-1185">Reference proteome</keyword>
<evidence type="ECO:0000256" key="1">
    <source>
        <dbReference type="ARBA" id="ARBA00004141"/>
    </source>
</evidence>
<feature type="transmembrane region" description="Helical" evidence="6">
    <location>
        <begin position="290"/>
        <end position="309"/>
    </location>
</feature>
<feature type="transmembrane region" description="Helical" evidence="6">
    <location>
        <begin position="450"/>
        <end position="474"/>
    </location>
</feature>
<evidence type="ECO:0000256" key="3">
    <source>
        <dbReference type="ARBA" id="ARBA00022692"/>
    </source>
</evidence>